<evidence type="ECO:0000313" key="7">
    <source>
        <dbReference type="EMBL" id="QBH66411.1"/>
    </source>
</evidence>
<dbReference type="EMBL" id="MK033576">
    <property type="protein sequence ID" value="QBH67320.1"/>
    <property type="molecule type" value="Genomic_DNA"/>
</dbReference>
<evidence type="ECO:0000313" key="1">
    <source>
        <dbReference type="EMBL" id="AAM70254.1"/>
    </source>
</evidence>
<evidence type="ECO:0000313" key="6">
    <source>
        <dbReference type="EMBL" id="QBH66281.1"/>
    </source>
</evidence>
<evidence type="ECO:0000313" key="9">
    <source>
        <dbReference type="EMBL" id="QBH66671.1"/>
    </source>
</evidence>
<evidence type="ECO:0000313" key="15">
    <source>
        <dbReference type="Proteomes" id="UP000202706"/>
    </source>
</evidence>
<accession>Q8JS03</accession>
<keyword evidence="15" id="KW-1185">Reference proteome</keyword>
<dbReference type="EMBL" id="MK033566">
    <property type="protein sequence ID" value="QBH66021.1"/>
    <property type="molecule type" value="Genomic_DNA"/>
</dbReference>
<dbReference type="GeneID" id="949283"/>
<dbReference type="EMBL" id="MK033575">
    <property type="protein sequence ID" value="QBH67190.1"/>
    <property type="molecule type" value="Genomic_DNA"/>
</dbReference>
<reference evidence="3" key="4">
    <citation type="journal article" date="2019" name="J. Gen. Virol.">
        <title>Elucidating the genetic diversity of Phthorimaea operculella granulovirus (PhopGV).</title>
        <authorList>
            <person name="Larem A."/>
            <person name="Ben-Tiba S."/>
            <person name="Wennmann J.T."/>
            <person name="Gueli Alletti G."/>
            <person name="Jehle J.A."/>
        </authorList>
    </citation>
    <scope>NUCLEOTIDE SEQUENCE</scope>
    <source>
        <strain evidence="3">PhopGV-CR3.1</strain>
        <strain evidence="4">PhopGV-CR5.1</strain>
        <strain evidence="5">PhopGV-GR1.1</strain>
        <strain evidence="6">PhopGV-GR1.2</strain>
        <strain evidence="7">PhopGV-GR2.1</strain>
        <strain evidence="8">PhopGV-IT1.1</strain>
        <strain evidence="9">PhopGV-LS1.1</strain>
        <strain evidence="10">PhopGV-LS1.2</strain>
        <strain evidence="11">PhopGV-LS2.1</strain>
        <strain evidence="12">PhopGV-LS3.1</strain>
        <strain evidence="13">PhopGV-R</strain>
        <strain evidence="14">PhopGV-Ym.1</strain>
    </source>
</reference>
<dbReference type="EMBL" id="MK033571">
    <property type="protein sequence ID" value="QBH66671.1"/>
    <property type="molecule type" value="Genomic_DNA"/>
</dbReference>
<dbReference type="EMBL" id="MK033565">
    <property type="protein sequence ID" value="QBH65891.1"/>
    <property type="molecule type" value="Genomic_DNA"/>
</dbReference>
<dbReference type="EMBL" id="MK033567">
    <property type="protein sequence ID" value="QBH66151.1"/>
    <property type="molecule type" value="Genomic_DNA"/>
</dbReference>
<dbReference type="RefSeq" id="NP_663221.1">
    <property type="nucleotide sequence ID" value="NC_004062.1"/>
</dbReference>
<evidence type="ECO:0000313" key="12">
    <source>
        <dbReference type="EMBL" id="QBH67060.1"/>
    </source>
</evidence>
<evidence type="ECO:0000313" key="2">
    <source>
        <dbReference type="EMBL" id="ANY57445.1"/>
    </source>
</evidence>
<dbReference type="EMBL" id="MK033573">
    <property type="protein sequence ID" value="QBH66931.1"/>
    <property type="molecule type" value="Genomic_DNA"/>
</dbReference>
<dbReference type="EMBL" id="MK033572">
    <property type="protein sequence ID" value="QBH66801.1"/>
    <property type="molecule type" value="Genomic_DNA"/>
</dbReference>
<organism evidence="1 15">
    <name type="scientific">Phthorimaea operculella granulovirus</name>
    <dbReference type="NCBI Taxonomy" id="192584"/>
    <lineage>
        <taxon>Viruses</taxon>
        <taxon>Viruses incertae sedis</taxon>
        <taxon>Naldaviricetes</taxon>
        <taxon>Lefavirales</taxon>
        <taxon>Baculoviridae</taxon>
        <taxon>Betabaculovirus</taxon>
        <taxon>Betabaculovirus phoperculellae</taxon>
    </lineage>
</organism>
<reference evidence="2" key="3">
    <citation type="journal article" date="2016" name="Arch. Virol.">
        <title>The comparative analysis of complete genome sequences from two South African betabaculoviruses: Phthorimaea operculella granulovirus and Plutella xylostella granulovirus.</title>
        <authorList>
            <person name="Jukes M.D."/>
            <person name="Motsoeneng B.M."/>
            <person name="Knox C.M."/>
            <person name="Hill M.P."/>
            <person name="Moore S.D."/>
        </authorList>
    </citation>
    <scope>NUCLEOTIDE SEQUENCE</scope>
    <source>
        <strain evidence="2">SA</strain>
    </source>
</reference>
<evidence type="ECO:0000313" key="13">
    <source>
        <dbReference type="EMBL" id="QBH67190.1"/>
    </source>
</evidence>
<dbReference type="EMBL" id="AF499596">
    <property type="protein sequence ID" value="AAM70254.1"/>
    <property type="molecule type" value="Genomic_DNA"/>
</dbReference>
<reference evidence="1" key="2">
    <citation type="submission" date="2002-04" db="EMBL/GenBank/DDBJ databases">
        <title>The complete sequence of the potato tuber moth, Phthorimaea operculella, granulovirus.</title>
        <authorList>
            <person name="Croizier L."/>
            <person name="Taha A."/>
            <person name="Croizier G."/>
            <person name="Lopez Ferber M."/>
        </authorList>
    </citation>
    <scope>NUCLEOTIDE SEQUENCE</scope>
</reference>
<proteinExistence type="predicted"/>
<evidence type="ECO:0000313" key="3">
    <source>
        <dbReference type="EMBL" id="QBH65891.1"/>
    </source>
</evidence>
<name>Q8JS03_9BBAC</name>
<dbReference type="Proteomes" id="UP000202706">
    <property type="component" value="Segment"/>
</dbReference>
<dbReference type="EMBL" id="MK033568">
    <property type="protein sequence ID" value="QBH66281.1"/>
    <property type="molecule type" value="Genomic_DNA"/>
</dbReference>
<dbReference type="EMBL" id="MK033569">
    <property type="protein sequence ID" value="QBH66411.1"/>
    <property type="molecule type" value="Genomic_DNA"/>
</dbReference>
<reference evidence="15" key="1">
    <citation type="journal article" date="2000" name="Virus Genes">
        <title>Comparative analysis of the granulin regions of the Phthorimaea operculella and Spodoptera littoralis granuloviruses.</title>
        <authorList>
            <person name="Taha A."/>
            <person name="Nour-El-Din A."/>
            <person name="Croizier L."/>
            <person name="Ferber M.L."/>
            <person name="Croizier G."/>
        </authorList>
    </citation>
    <scope>NUCLEOTIDE SEQUENCE [LARGE SCALE GENOMIC DNA]</scope>
</reference>
<evidence type="ECO:0000313" key="11">
    <source>
        <dbReference type="EMBL" id="QBH66931.1"/>
    </source>
</evidence>
<dbReference type="EMBL" id="MK033574">
    <property type="protein sequence ID" value="QBH67060.1"/>
    <property type="molecule type" value="Genomic_DNA"/>
</dbReference>
<dbReference type="EMBL" id="KU666536">
    <property type="protein sequence ID" value="ANY57445.1"/>
    <property type="molecule type" value="Genomic_DNA"/>
</dbReference>
<protein>
    <submittedName>
        <fullName evidence="1">Uncharacterized protein</fullName>
    </submittedName>
</protein>
<sequence>MVSNFVVRLPNGWYYCQKFNVFYVDHNSVNLNECYKICKKWCRIDEKEFMEHAQVLVYWCNPIPENVPFDYFVNDSMINERLWQLLGIGKSQCGYKPWIASMYKNYEDNKNGEMVTRVPVDEEKVTVLVRNGLRVEKV</sequence>
<evidence type="ECO:0000313" key="4">
    <source>
        <dbReference type="EMBL" id="QBH66021.1"/>
    </source>
</evidence>
<gene>
    <name evidence="1" type="primary">PhopGV056</name>
    <name evidence="2" type="ORF">PhopGVgp056</name>
</gene>
<evidence type="ECO:0000313" key="5">
    <source>
        <dbReference type="EMBL" id="QBH66151.1"/>
    </source>
</evidence>
<evidence type="ECO:0000313" key="8">
    <source>
        <dbReference type="EMBL" id="QBH66541.1"/>
    </source>
</evidence>
<evidence type="ECO:0000313" key="10">
    <source>
        <dbReference type="EMBL" id="QBH66801.1"/>
    </source>
</evidence>
<dbReference type="KEGG" id="vg:949283"/>
<dbReference type="EMBL" id="MK033570">
    <property type="protein sequence ID" value="QBH66541.1"/>
    <property type="molecule type" value="Genomic_DNA"/>
</dbReference>
<evidence type="ECO:0000313" key="14">
    <source>
        <dbReference type="EMBL" id="QBH67320.1"/>
    </source>
</evidence>